<protein>
    <submittedName>
        <fullName evidence="2">Uncharacterized protein</fullName>
    </submittedName>
</protein>
<name>A0ABC8ZW10_9POAL</name>
<evidence type="ECO:0000313" key="2">
    <source>
        <dbReference type="EMBL" id="CAL4968830.1"/>
    </source>
</evidence>
<evidence type="ECO:0000313" key="3">
    <source>
        <dbReference type="Proteomes" id="UP001497457"/>
    </source>
</evidence>
<proteinExistence type="predicted"/>
<sequence length="428" mass="49895">MEAEAVEGDPVEADDVRSNADLFGRFGDSDSDSDSDYSTLYSRRKSMFWYESPNWRDIPDYRVLPYPWEEEEEEEGKDYVVTDTTCSDLSDEHRRRGRWGELPEMVRRKSAADLSACLETVADEQQQSLCTSAEVLKVRMEMHECYEKGISYRRLFKSEANRDELFFHNADDELYVIYVIRCQREPRVTSYAHVFPDLDGTDPQISCEWVKPTTLEGDKQCLQFFPQLMEAAKVGETKDHVFAKAIVLARKSFQKMLRFQIDFAVQDCMELMKTEEEIHRRYDLYYFAVTEIVLNKMEFKSVLKSIRNGDSGLPYDLTEFAPSQADRRDGHIADIVDHLVNYFNSQRQCGMYQEWVCEEVDWEVARIVCETVDALVPSPCDLYVRFLRKKMTIARELGLLTSEEDMDPECVGTTDMQVISEEHQEARV</sequence>
<accession>A0ABC8ZW10</accession>
<dbReference type="EMBL" id="OZ075112">
    <property type="protein sequence ID" value="CAL4968830.1"/>
    <property type="molecule type" value="Genomic_DNA"/>
</dbReference>
<feature type="compositionally biased region" description="Acidic residues" evidence="1">
    <location>
        <begin position="1"/>
        <end position="13"/>
    </location>
</feature>
<organism evidence="2 3">
    <name type="scientific">Urochloa decumbens</name>
    <dbReference type="NCBI Taxonomy" id="240449"/>
    <lineage>
        <taxon>Eukaryota</taxon>
        <taxon>Viridiplantae</taxon>
        <taxon>Streptophyta</taxon>
        <taxon>Embryophyta</taxon>
        <taxon>Tracheophyta</taxon>
        <taxon>Spermatophyta</taxon>
        <taxon>Magnoliopsida</taxon>
        <taxon>Liliopsida</taxon>
        <taxon>Poales</taxon>
        <taxon>Poaceae</taxon>
        <taxon>PACMAD clade</taxon>
        <taxon>Panicoideae</taxon>
        <taxon>Panicodae</taxon>
        <taxon>Paniceae</taxon>
        <taxon>Melinidinae</taxon>
        <taxon>Urochloa</taxon>
    </lineage>
</organism>
<keyword evidence="3" id="KW-1185">Reference proteome</keyword>
<feature type="region of interest" description="Disordered" evidence="1">
    <location>
        <begin position="1"/>
        <end position="36"/>
    </location>
</feature>
<reference evidence="2" key="1">
    <citation type="submission" date="2024-10" db="EMBL/GenBank/DDBJ databases">
        <authorList>
            <person name="Ryan C."/>
        </authorList>
    </citation>
    <scope>NUCLEOTIDE SEQUENCE [LARGE SCALE GENOMIC DNA]</scope>
</reference>
<evidence type="ECO:0000256" key="1">
    <source>
        <dbReference type="SAM" id="MobiDB-lite"/>
    </source>
</evidence>
<gene>
    <name evidence="2" type="ORF">URODEC1_LOCUS49268</name>
</gene>
<dbReference type="AlphaFoldDB" id="A0ABC8ZW10"/>
<dbReference type="Proteomes" id="UP001497457">
    <property type="component" value="Chromosome 2b"/>
</dbReference>